<reference evidence="1 2" key="1">
    <citation type="submission" date="2023-01" db="EMBL/GenBank/DDBJ databases">
        <title>Psychrosphaera sp. nov., isolated from marine algae.</title>
        <authorList>
            <person name="Bayburt H."/>
            <person name="Choi B.J."/>
            <person name="Kim J.M."/>
            <person name="Choi D.G."/>
            <person name="Jeon C.O."/>
        </authorList>
    </citation>
    <scope>NUCLEOTIDE SEQUENCE [LARGE SCALE GENOMIC DNA]</scope>
    <source>
        <strain evidence="1 2">G1-22</strain>
    </source>
</reference>
<evidence type="ECO:0000313" key="1">
    <source>
        <dbReference type="EMBL" id="MDC2889663.1"/>
    </source>
</evidence>
<dbReference type="RefSeq" id="WP_272181049.1">
    <property type="nucleotide sequence ID" value="NZ_JAQOMS010000002.1"/>
</dbReference>
<keyword evidence="2" id="KW-1185">Reference proteome</keyword>
<organism evidence="1 2">
    <name type="scientific">Psychrosphaera algicola</name>
    <dbReference type="NCBI Taxonomy" id="3023714"/>
    <lineage>
        <taxon>Bacteria</taxon>
        <taxon>Pseudomonadati</taxon>
        <taxon>Pseudomonadota</taxon>
        <taxon>Gammaproteobacteria</taxon>
        <taxon>Alteromonadales</taxon>
        <taxon>Pseudoalteromonadaceae</taxon>
        <taxon>Psychrosphaera</taxon>
    </lineage>
</organism>
<evidence type="ECO:0000313" key="2">
    <source>
        <dbReference type="Proteomes" id="UP001528411"/>
    </source>
</evidence>
<protein>
    <recommendedName>
        <fullName evidence="3">SAP domain-containing protein</fullName>
    </recommendedName>
</protein>
<sequence length="44" mass="5013">MKWSWGGKNIDLNDIKAECKKLGIVFGVKKSLVDRLLHQTIEAE</sequence>
<evidence type="ECO:0008006" key="3">
    <source>
        <dbReference type="Google" id="ProtNLM"/>
    </source>
</evidence>
<comment type="caution">
    <text evidence="1">The sequence shown here is derived from an EMBL/GenBank/DDBJ whole genome shotgun (WGS) entry which is preliminary data.</text>
</comment>
<proteinExistence type="predicted"/>
<dbReference type="Proteomes" id="UP001528411">
    <property type="component" value="Unassembled WGS sequence"/>
</dbReference>
<accession>A0ABT5FFL3</accession>
<dbReference type="EMBL" id="JAQOMS010000002">
    <property type="protein sequence ID" value="MDC2889663.1"/>
    <property type="molecule type" value="Genomic_DNA"/>
</dbReference>
<name>A0ABT5FFL3_9GAMM</name>
<gene>
    <name evidence="1" type="ORF">PN838_13870</name>
</gene>